<name>A0A931IE21_9NOCA</name>
<dbReference type="GO" id="GO:0003700">
    <property type="term" value="F:DNA-binding transcription factor activity"/>
    <property type="evidence" value="ECO:0007669"/>
    <property type="project" value="TreeGrafter"/>
</dbReference>
<evidence type="ECO:0000256" key="4">
    <source>
        <dbReference type="PROSITE-ProRule" id="PRU00335"/>
    </source>
</evidence>
<dbReference type="Pfam" id="PF16859">
    <property type="entry name" value="TetR_C_11"/>
    <property type="match status" value="1"/>
</dbReference>
<keyword evidence="7" id="KW-1185">Reference proteome</keyword>
<keyword evidence="1" id="KW-0805">Transcription regulation</keyword>
<proteinExistence type="predicted"/>
<reference evidence="6" key="1">
    <citation type="submission" date="2020-11" db="EMBL/GenBank/DDBJ databases">
        <title>Nocardia NEAU-351.nov., a novel actinomycete isolated from the cow dung.</title>
        <authorList>
            <person name="Zhang X."/>
        </authorList>
    </citation>
    <scope>NUCLEOTIDE SEQUENCE</scope>
    <source>
        <strain evidence="6">NEAU-351</strain>
    </source>
</reference>
<dbReference type="InterPro" id="IPR001647">
    <property type="entry name" value="HTH_TetR"/>
</dbReference>
<dbReference type="EMBL" id="JADMLG010000006">
    <property type="protein sequence ID" value="MBH0778053.1"/>
    <property type="molecule type" value="Genomic_DNA"/>
</dbReference>
<comment type="caution">
    <text evidence="6">The sequence shown here is derived from an EMBL/GenBank/DDBJ whole genome shotgun (WGS) entry which is preliminary data.</text>
</comment>
<dbReference type="SUPFAM" id="SSF48498">
    <property type="entry name" value="Tetracyclin repressor-like, C-terminal domain"/>
    <property type="match status" value="1"/>
</dbReference>
<dbReference type="AlphaFoldDB" id="A0A931IE21"/>
<dbReference type="InterPro" id="IPR036271">
    <property type="entry name" value="Tet_transcr_reg_TetR-rel_C_sf"/>
</dbReference>
<dbReference type="Gene3D" id="1.10.357.10">
    <property type="entry name" value="Tetracycline Repressor, domain 2"/>
    <property type="match status" value="1"/>
</dbReference>
<dbReference type="GO" id="GO:0000976">
    <property type="term" value="F:transcription cis-regulatory region binding"/>
    <property type="evidence" value="ECO:0007669"/>
    <property type="project" value="TreeGrafter"/>
</dbReference>
<dbReference type="PANTHER" id="PTHR30055:SF234">
    <property type="entry name" value="HTH-TYPE TRANSCRIPTIONAL REGULATOR BETI"/>
    <property type="match status" value="1"/>
</dbReference>
<feature type="domain" description="HTH tetR-type" evidence="5">
    <location>
        <begin position="12"/>
        <end position="72"/>
    </location>
</feature>
<evidence type="ECO:0000256" key="1">
    <source>
        <dbReference type="ARBA" id="ARBA00023015"/>
    </source>
</evidence>
<dbReference type="Proteomes" id="UP000655751">
    <property type="component" value="Unassembled WGS sequence"/>
</dbReference>
<evidence type="ECO:0000313" key="6">
    <source>
        <dbReference type="EMBL" id="MBH0778053.1"/>
    </source>
</evidence>
<dbReference type="PROSITE" id="PS50977">
    <property type="entry name" value="HTH_TETR_2"/>
    <property type="match status" value="1"/>
</dbReference>
<dbReference type="InterPro" id="IPR050109">
    <property type="entry name" value="HTH-type_TetR-like_transc_reg"/>
</dbReference>
<dbReference type="Pfam" id="PF00440">
    <property type="entry name" value="TetR_N"/>
    <property type="match status" value="1"/>
</dbReference>
<dbReference type="RefSeq" id="WP_196150351.1">
    <property type="nucleotide sequence ID" value="NZ_JADMLG010000006.1"/>
</dbReference>
<evidence type="ECO:0000259" key="5">
    <source>
        <dbReference type="PROSITE" id="PS50977"/>
    </source>
</evidence>
<sequence>MTAADGADPRKERSRTRLLDAAESLMRSGGMSAVTVEAVTRRSTVARTTLYRHFHDVDQLRTATLERMLPAPPRPPAEGTVRERLIELLTQYAAAIRDSPTYLTTLAWLADDNDNSRAVRDSLRRRFLRNCVEPFDELLTGARATRPVTDEEASLVISRLLGPIVFVVLVGIGSVDRTACTRFVDDYLAARAPHLVPDT</sequence>
<dbReference type="PANTHER" id="PTHR30055">
    <property type="entry name" value="HTH-TYPE TRANSCRIPTIONAL REGULATOR RUTR"/>
    <property type="match status" value="1"/>
</dbReference>
<evidence type="ECO:0000256" key="3">
    <source>
        <dbReference type="ARBA" id="ARBA00023163"/>
    </source>
</evidence>
<evidence type="ECO:0000313" key="7">
    <source>
        <dbReference type="Proteomes" id="UP000655751"/>
    </source>
</evidence>
<dbReference type="Gene3D" id="1.10.10.60">
    <property type="entry name" value="Homeodomain-like"/>
    <property type="match status" value="1"/>
</dbReference>
<gene>
    <name evidence="6" type="ORF">IT779_17380</name>
</gene>
<evidence type="ECO:0000256" key="2">
    <source>
        <dbReference type="ARBA" id="ARBA00023125"/>
    </source>
</evidence>
<dbReference type="InterPro" id="IPR011075">
    <property type="entry name" value="TetR_C"/>
</dbReference>
<organism evidence="6 7">
    <name type="scientific">Nocardia bovistercoris</name>
    <dbReference type="NCBI Taxonomy" id="2785916"/>
    <lineage>
        <taxon>Bacteria</taxon>
        <taxon>Bacillati</taxon>
        <taxon>Actinomycetota</taxon>
        <taxon>Actinomycetes</taxon>
        <taxon>Mycobacteriales</taxon>
        <taxon>Nocardiaceae</taxon>
        <taxon>Nocardia</taxon>
    </lineage>
</organism>
<feature type="DNA-binding region" description="H-T-H motif" evidence="4">
    <location>
        <begin position="35"/>
        <end position="54"/>
    </location>
</feature>
<dbReference type="SUPFAM" id="SSF46689">
    <property type="entry name" value="Homeodomain-like"/>
    <property type="match status" value="1"/>
</dbReference>
<accession>A0A931IE21</accession>
<keyword evidence="2 4" id="KW-0238">DNA-binding</keyword>
<dbReference type="InterPro" id="IPR009057">
    <property type="entry name" value="Homeodomain-like_sf"/>
</dbReference>
<protein>
    <submittedName>
        <fullName evidence="6">TetR/AcrR family transcriptional regulator</fullName>
    </submittedName>
</protein>
<keyword evidence="3" id="KW-0804">Transcription</keyword>